<dbReference type="InterPro" id="IPR027417">
    <property type="entry name" value="P-loop_NTPase"/>
</dbReference>
<reference evidence="2 3" key="1">
    <citation type="submission" date="2023-09" db="EMBL/GenBank/DDBJ databases">
        <authorList>
            <person name="Rey-Velasco X."/>
        </authorList>
    </citation>
    <scope>NUCLEOTIDE SEQUENCE [LARGE SCALE GENOMIC DNA]</scope>
    <source>
        <strain evidence="2 3">W332</strain>
    </source>
</reference>
<gene>
    <name evidence="2" type="ORF">RM697_07575</name>
</gene>
<proteinExistence type="predicted"/>
<dbReference type="PANTHER" id="PTHR47978">
    <property type="match status" value="1"/>
</dbReference>
<dbReference type="Pfam" id="PF00071">
    <property type="entry name" value="Ras"/>
    <property type="match status" value="1"/>
</dbReference>
<sequence length="162" mass="18432">MTASKKIVLLGHFGVGKSSLIRRFIENIFSEDYKVTIGVHISKKKVEISENEDVSLIIWDLEGQDDIKKTRSSYLLGSHAFIYVFDLSRPATFNNLGTELNFLKDHFTNVPVKVVGNKKDLVTKDYILQYNDVFDDLVDYYTSAKTGSKVETLFSKLAKELI</sequence>
<dbReference type="Proteomes" id="UP001259492">
    <property type="component" value="Unassembled WGS sequence"/>
</dbReference>
<dbReference type="InterPro" id="IPR005225">
    <property type="entry name" value="Small_GTP-bd"/>
</dbReference>
<dbReference type="PROSITE" id="PS51419">
    <property type="entry name" value="RAB"/>
    <property type="match status" value="1"/>
</dbReference>
<comment type="caution">
    <text evidence="2">The sequence shown here is derived from an EMBL/GenBank/DDBJ whole genome shotgun (WGS) entry which is preliminary data.</text>
</comment>
<dbReference type="Gene3D" id="3.40.50.300">
    <property type="entry name" value="P-loop containing nucleotide triphosphate hydrolases"/>
    <property type="match status" value="1"/>
</dbReference>
<name>A0ABU2YK07_9FLAO</name>
<dbReference type="NCBIfam" id="TIGR00231">
    <property type="entry name" value="small_GTP"/>
    <property type="match status" value="1"/>
</dbReference>
<dbReference type="PROSITE" id="PS51421">
    <property type="entry name" value="RAS"/>
    <property type="match status" value="1"/>
</dbReference>
<dbReference type="SMART" id="SM00174">
    <property type="entry name" value="RHO"/>
    <property type="match status" value="1"/>
</dbReference>
<dbReference type="InterPro" id="IPR001806">
    <property type="entry name" value="Small_GTPase"/>
</dbReference>
<dbReference type="SMART" id="SM00173">
    <property type="entry name" value="RAS"/>
    <property type="match status" value="1"/>
</dbReference>
<keyword evidence="3" id="KW-1185">Reference proteome</keyword>
<dbReference type="PRINTS" id="PR00449">
    <property type="entry name" value="RASTRNSFRMNG"/>
</dbReference>
<accession>A0ABU2YK07</accession>
<dbReference type="SUPFAM" id="SSF52540">
    <property type="entry name" value="P-loop containing nucleoside triphosphate hydrolases"/>
    <property type="match status" value="1"/>
</dbReference>
<evidence type="ECO:0000256" key="1">
    <source>
        <dbReference type="ARBA" id="ARBA00022741"/>
    </source>
</evidence>
<evidence type="ECO:0000313" key="2">
    <source>
        <dbReference type="EMBL" id="MDT0558499.1"/>
    </source>
</evidence>
<dbReference type="SMART" id="SM00175">
    <property type="entry name" value="RAB"/>
    <property type="match status" value="1"/>
</dbReference>
<keyword evidence="1" id="KW-0547">Nucleotide-binding</keyword>
<dbReference type="RefSeq" id="WP_311427263.1">
    <property type="nucleotide sequence ID" value="NZ_JAVRIA010000003.1"/>
</dbReference>
<evidence type="ECO:0000313" key="3">
    <source>
        <dbReference type="Proteomes" id="UP001259492"/>
    </source>
</evidence>
<organism evidence="2 3">
    <name type="scientific">Microcosmobacter mediterraneus</name>
    <dbReference type="NCBI Taxonomy" id="3075607"/>
    <lineage>
        <taxon>Bacteria</taxon>
        <taxon>Pseudomonadati</taxon>
        <taxon>Bacteroidota</taxon>
        <taxon>Flavobacteriia</taxon>
        <taxon>Flavobacteriales</taxon>
        <taxon>Flavobacteriaceae</taxon>
        <taxon>Microcosmobacter</taxon>
    </lineage>
</organism>
<dbReference type="CDD" id="cd00154">
    <property type="entry name" value="Rab"/>
    <property type="match status" value="1"/>
</dbReference>
<protein>
    <submittedName>
        <fullName evidence="2">Rab family GTPase</fullName>
    </submittedName>
</protein>
<dbReference type="EMBL" id="JAVRIA010000003">
    <property type="protein sequence ID" value="MDT0558499.1"/>
    <property type="molecule type" value="Genomic_DNA"/>
</dbReference>